<feature type="non-terminal residue" evidence="11">
    <location>
        <position position="1"/>
    </location>
</feature>
<dbReference type="GO" id="GO:0015031">
    <property type="term" value="P:protein transport"/>
    <property type="evidence" value="ECO:0007669"/>
    <property type="project" value="UniProtKB-KW"/>
</dbReference>
<dbReference type="Pfam" id="PF08571">
    <property type="entry name" value="Yos1"/>
    <property type="match status" value="1"/>
</dbReference>
<accession>A0A091KHS8</accession>
<name>A0A091KHS8_EGRGA</name>
<evidence type="ECO:0000256" key="9">
    <source>
        <dbReference type="ARBA" id="ARBA00045999"/>
    </source>
</evidence>
<keyword evidence="6 10" id="KW-1133">Transmembrane helix</keyword>
<evidence type="ECO:0000313" key="12">
    <source>
        <dbReference type="Proteomes" id="UP000053119"/>
    </source>
</evidence>
<feature type="non-terminal residue" evidence="11">
    <location>
        <position position="56"/>
    </location>
</feature>
<protein>
    <recommendedName>
        <fullName evidence="2">Immediate early response 3-interacting protein 1</fullName>
    </recommendedName>
</protein>
<dbReference type="AlphaFoldDB" id="A0A091KHS8"/>
<dbReference type="PANTHER" id="PTHR15858:SF0">
    <property type="entry name" value="IMMEDIATE EARLY RESPONSE 3-INTERACTING PROTEIN 1"/>
    <property type="match status" value="1"/>
</dbReference>
<evidence type="ECO:0000256" key="5">
    <source>
        <dbReference type="ARBA" id="ARBA00022927"/>
    </source>
</evidence>
<keyword evidence="7 10" id="KW-0472">Membrane</keyword>
<keyword evidence="12" id="KW-1185">Reference proteome</keyword>
<keyword evidence="5" id="KW-0653">Protein transport</keyword>
<dbReference type="EMBL" id="KK502399">
    <property type="protein sequence ID" value="KFP23286.1"/>
    <property type="molecule type" value="Genomic_DNA"/>
</dbReference>
<evidence type="ECO:0000256" key="6">
    <source>
        <dbReference type="ARBA" id="ARBA00022989"/>
    </source>
</evidence>
<dbReference type="GO" id="GO:0030134">
    <property type="term" value="C:COPII-coated ER to Golgi transport vesicle"/>
    <property type="evidence" value="ECO:0007669"/>
    <property type="project" value="TreeGrafter"/>
</dbReference>
<dbReference type="Proteomes" id="UP000053119">
    <property type="component" value="Unassembled WGS sequence"/>
</dbReference>
<feature type="transmembrane region" description="Helical" evidence="10">
    <location>
        <begin position="36"/>
        <end position="55"/>
    </location>
</feature>
<organism evidence="11 12">
    <name type="scientific">Egretta garzetta</name>
    <name type="common">Little egret</name>
    <dbReference type="NCBI Taxonomy" id="188379"/>
    <lineage>
        <taxon>Eukaryota</taxon>
        <taxon>Metazoa</taxon>
        <taxon>Chordata</taxon>
        <taxon>Craniata</taxon>
        <taxon>Vertebrata</taxon>
        <taxon>Euteleostomi</taxon>
        <taxon>Archelosauria</taxon>
        <taxon>Archosauria</taxon>
        <taxon>Dinosauria</taxon>
        <taxon>Saurischia</taxon>
        <taxon>Theropoda</taxon>
        <taxon>Coelurosauria</taxon>
        <taxon>Aves</taxon>
        <taxon>Neognathae</taxon>
        <taxon>Neoaves</taxon>
        <taxon>Aequornithes</taxon>
        <taxon>Pelecaniformes</taxon>
        <taxon>Ardeidae</taxon>
        <taxon>Egretta</taxon>
    </lineage>
</organism>
<evidence type="ECO:0000256" key="7">
    <source>
        <dbReference type="ARBA" id="ARBA00023136"/>
    </source>
</evidence>
<evidence type="ECO:0000313" key="11">
    <source>
        <dbReference type="EMBL" id="KFP23286.1"/>
    </source>
</evidence>
<dbReference type="InterPro" id="IPR013880">
    <property type="entry name" value="Yos1"/>
</dbReference>
<evidence type="ECO:0000256" key="1">
    <source>
        <dbReference type="ARBA" id="ARBA00004370"/>
    </source>
</evidence>
<dbReference type="GO" id="GO:0006888">
    <property type="term" value="P:endoplasmic reticulum to Golgi vesicle-mediated transport"/>
    <property type="evidence" value="ECO:0007669"/>
    <property type="project" value="TreeGrafter"/>
</dbReference>
<evidence type="ECO:0000256" key="8">
    <source>
        <dbReference type="ARBA" id="ARBA00024203"/>
    </source>
</evidence>
<gene>
    <name evidence="11" type="ORF">Z169_03453</name>
</gene>
<evidence type="ECO:0000256" key="3">
    <source>
        <dbReference type="ARBA" id="ARBA00022448"/>
    </source>
</evidence>
<evidence type="ECO:0000256" key="2">
    <source>
        <dbReference type="ARBA" id="ARBA00016434"/>
    </source>
</evidence>
<dbReference type="STRING" id="188379.A0A091KHS8"/>
<evidence type="ECO:0000256" key="10">
    <source>
        <dbReference type="SAM" id="Phobius"/>
    </source>
</evidence>
<dbReference type="PANTHER" id="PTHR15858">
    <property type="entry name" value="IMMEDIATE EARLY RESPONSE 3-INTERACTING PROTEIN 1"/>
    <property type="match status" value="1"/>
</dbReference>
<keyword evidence="4 10" id="KW-0812">Transmembrane</keyword>
<keyword evidence="3" id="KW-0813">Transport</keyword>
<evidence type="ECO:0000256" key="4">
    <source>
        <dbReference type="ARBA" id="ARBA00022692"/>
    </source>
</evidence>
<comment type="subcellular location">
    <subcellularLocation>
        <location evidence="1">Membrane</location>
    </subcellularLocation>
</comment>
<dbReference type="GO" id="GO:0005789">
    <property type="term" value="C:endoplasmic reticulum membrane"/>
    <property type="evidence" value="ECO:0007669"/>
    <property type="project" value="TreeGrafter"/>
</dbReference>
<proteinExistence type="inferred from homology"/>
<reference evidence="11 12" key="1">
    <citation type="submission" date="2014-04" db="EMBL/GenBank/DDBJ databases">
        <title>Genome evolution of avian class.</title>
        <authorList>
            <person name="Zhang G."/>
            <person name="Li C."/>
        </authorList>
    </citation>
    <scope>NUCLEOTIDE SEQUENCE [LARGE SCALE GENOMIC DNA]</scope>
    <source>
        <strain evidence="11">BGI_Z169</strain>
    </source>
</reference>
<dbReference type="GO" id="GO:0000139">
    <property type="term" value="C:Golgi membrane"/>
    <property type="evidence" value="ECO:0007669"/>
    <property type="project" value="TreeGrafter"/>
</dbReference>
<sequence>YVTTVGWGSDQGIGGFGEEPGIKAQLTNLIRSVRTVMRVPLIAVNSVTIVLLLLFG</sequence>
<comment type="similarity">
    <text evidence="8">Belongs to the YOS1 family.</text>
</comment>
<comment type="function">
    <text evidence="9">Regulator of endoplasmic reticulum secretion that acts as a key determinant of brain size. Required for secretion of extracellular matrix proteins. Required for correct brain development by depositing sufficient extracellular matrix proteins for tissue integrity and the proliferation of neural progenitors. Acts as a regulator of the unfolded protein response (UPR).</text>
</comment>